<gene>
    <name evidence="2" type="ORF">M23134_04939</name>
</gene>
<comment type="caution">
    <text evidence="2">The sequence shown here is derived from an EMBL/GenBank/DDBJ whole genome shotgun (WGS) entry which is preliminary data.</text>
</comment>
<keyword evidence="3" id="KW-1185">Reference proteome</keyword>
<dbReference type="Proteomes" id="UP000004095">
    <property type="component" value="Unassembled WGS sequence"/>
</dbReference>
<sequence>MNSKSKKKWNGIDINLFNIDYLQQEIKKCQEQIIKNEKNIKEIKADIASPYKQTSPLDYNAMQTIADSSKASLTAIDVLKSQISSVKEVIHEFQTNPKETLQRYQSELKCSQEYIFELIKEIPQLKSVYELLNSQN</sequence>
<dbReference type="EMBL" id="AAWS01000091">
    <property type="protein sequence ID" value="EAY23991.1"/>
    <property type="molecule type" value="Genomic_DNA"/>
</dbReference>
<evidence type="ECO:0000256" key="1">
    <source>
        <dbReference type="SAM" id="Coils"/>
    </source>
</evidence>
<accession>A2A053</accession>
<protein>
    <submittedName>
        <fullName evidence="2">Uncharacterized protein</fullName>
    </submittedName>
</protein>
<proteinExistence type="predicted"/>
<evidence type="ECO:0000313" key="3">
    <source>
        <dbReference type="Proteomes" id="UP000004095"/>
    </source>
</evidence>
<keyword evidence="1" id="KW-0175">Coiled coil</keyword>
<reference evidence="2 3" key="1">
    <citation type="submission" date="2007-01" db="EMBL/GenBank/DDBJ databases">
        <authorList>
            <person name="Haygood M."/>
            <person name="Podell S."/>
            <person name="Anderson C."/>
            <person name="Hopkinson B."/>
            <person name="Roe K."/>
            <person name="Barbeau K."/>
            <person name="Gaasterland T."/>
            <person name="Ferriera S."/>
            <person name="Johnson J."/>
            <person name="Kravitz S."/>
            <person name="Beeson K."/>
            <person name="Sutton G."/>
            <person name="Rogers Y.-H."/>
            <person name="Friedman R."/>
            <person name="Frazier M."/>
            <person name="Venter J.C."/>
        </authorList>
    </citation>
    <scope>NUCLEOTIDE SEQUENCE [LARGE SCALE GENOMIC DNA]</scope>
    <source>
        <strain evidence="2 3">ATCC 23134</strain>
    </source>
</reference>
<evidence type="ECO:0000313" key="2">
    <source>
        <dbReference type="EMBL" id="EAY23991.1"/>
    </source>
</evidence>
<name>A2A053_MICM2</name>
<dbReference type="RefSeq" id="WP_002705733.1">
    <property type="nucleotide sequence ID" value="NZ_AAWS01000091.1"/>
</dbReference>
<dbReference type="AlphaFoldDB" id="A2A053"/>
<feature type="coiled-coil region" evidence="1">
    <location>
        <begin position="19"/>
        <end position="46"/>
    </location>
</feature>
<organism evidence="2 3">
    <name type="scientific">Microscilla marina ATCC 23134</name>
    <dbReference type="NCBI Taxonomy" id="313606"/>
    <lineage>
        <taxon>Bacteria</taxon>
        <taxon>Pseudomonadati</taxon>
        <taxon>Bacteroidota</taxon>
        <taxon>Cytophagia</taxon>
        <taxon>Cytophagales</taxon>
        <taxon>Microscillaceae</taxon>
        <taxon>Microscilla</taxon>
    </lineage>
</organism>